<evidence type="ECO:0000259" key="1">
    <source>
        <dbReference type="Pfam" id="PF01493"/>
    </source>
</evidence>
<dbReference type="InterPro" id="IPR017550">
    <property type="entry name" value="Formylmethanofuran_DH_suC"/>
</dbReference>
<dbReference type="SUPFAM" id="SSF69336">
    <property type="entry name" value="Alpha subunit of glutamate synthase, C-terminal domain"/>
    <property type="match status" value="1"/>
</dbReference>
<dbReference type="EMBL" id="MWML01000012">
    <property type="protein sequence ID" value="TCG09438.1"/>
    <property type="molecule type" value="Genomic_DNA"/>
</dbReference>
<feature type="domain" description="Glutamate synthase alpha subunit C-terminal" evidence="1">
    <location>
        <begin position="85"/>
        <end position="216"/>
    </location>
</feature>
<evidence type="ECO:0000313" key="3">
    <source>
        <dbReference type="Proteomes" id="UP000294200"/>
    </source>
</evidence>
<dbReference type="Gene3D" id="2.160.20.60">
    <property type="entry name" value="Glutamate synthase, alpha subunit, C-terminal domain"/>
    <property type="match status" value="2"/>
</dbReference>
<dbReference type="InterPro" id="IPR036485">
    <property type="entry name" value="Glu_synth_asu_C_sf"/>
</dbReference>
<name>A0A4V2NHM8_9BURK</name>
<dbReference type="CDD" id="cd00980">
    <property type="entry name" value="FwdC/FmdC"/>
    <property type="match status" value="1"/>
</dbReference>
<accession>A0A4V2NHM8</accession>
<dbReference type="AlphaFoldDB" id="A0A4V2NHM8"/>
<dbReference type="PANTHER" id="PTHR39673:SF5">
    <property type="entry name" value="TUNGSTEN-CONTAINING FORMYLMETHANOFURAN DEHYDROGENASE 2 SUBUNIT C"/>
    <property type="match status" value="1"/>
</dbReference>
<dbReference type="Pfam" id="PF01493">
    <property type="entry name" value="GXGXG"/>
    <property type="match status" value="1"/>
</dbReference>
<comment type="caution">
    <text evidence="2">The sequence shown here is derived from an EMBL/GenBank/DDBJ whole genome shotgun (WGS) entry which is preliminary data.</text>
</comment>
<organism evidence="2 3">
    <name type="scientific">Paraburkholderia steynii</name>
    <dbReference type="NCBI Taxonomy" id="1245441"/>
    <lineage>
        <taxon>Bacteria</taxon>
        <taxon>Pseudomonadati</taxon>
        <taxon>Pseudomonadota</taxon>
        <taxon>Betaproteobacteria</taxon>
        <taxon>Burkholderiales</taxon>
        <taxon>Burkholderiaceae</taxon>
        <taxon>Paraburkholderia</taxon>
    </lineage>
</organism>
<keyword evidence="3" id="KW-1185">Reference proteome</keyword>
<gene>
    <name evidence="2" type="ORF">BZM27_05680</name>
</gene>
<dbReference type="PANTHER" id="PTHR39673">
    <property type="entry name" value="TUNGSTEN FORMYLMETHANOFURAN DEHYDROGENASE, SUBUNIT C (FWDC)"/>
    <property type="match status" value="1"/>
</dbReference>
<protein>
    <submittedName>
        <fullName evidence="2">Formylmethanofuran dehydrogenase subunit C</fullName>
    </submittedName>
</protein>
<proteinExistence type="predicted"/>
<evidence type="ECO:0000313" key="2">
    <source>
        <dbReference type="EMBL" id="TCG09438.1"/>
    </source>
</evidence>
<dbReference type="InterPro" id="IPR002489">
    <property type="entry name" value="Glu_synth_asu_C"/>
</dbReference>
<reference evidence="2 3" key="1">
    <citation type="submission" date="2017-02" db="EMBL/GenBank/DDBJ databases">
        <title>Paraburkholderia sophoroidis sp. nov. and Paraburkholderia steynii sp. nov. rhizobial symbionts of the fynbos legume Hypocalyptus sophoroides.</title>
        <authorList>
            <person name="Steenkamp E.T."/>
            <person name="Beukes C.W."/>
            <person name="Van Zyl E."/>
            <person name="Avontuur J."/>
            <person name="Chan W.Y."/>
            <person name="Hassen A."/>
            <person name="Palmer M."/>
            <person name="Mthombeni L."/>
            <person name="Phalane F."/>
            <person name="Sereme K."/>
            <person name="Venter S.N."/>
        </authorList>
    </citation>
    <scope>NUCLEOTIDE SEQUENCE [LARGE SCALE GENOMIC DNA]</scope>
    <source>
        <strain evidence="2 3">HC1.1ba</strain>
    </source>
</reference>
<sequence length="289" mass="29342">MSTITLRVKTAPGFRVDGSQLLPSALSALSGAEIAHQMLPAGNEACAIGDLFDVAVDTNGDDAGLVIEGDASWLDRLGEQLDAGSLRISGSAGDYAGLRMTGGTLEIAADAGHFAGCEMRGGTLVVAGDCGDFAAGALPGGMEGMTGGTLIVAGNAGARLGDRMRRGTLLIGGDAGDYAASRIVAGTVGIAGRVGAHYGYGMRRGTLLMLQRPERIPSTFTTGGRGFDVFWSLFTRALKAECDAASATSTAIAQCLKPFAALDALTPPQRYAGDLAVDGRGELLIVAGE</sequence>
<dbReference type="NCBIfam" id="TIGR03122">
    <property type="entry name" value="one_C_dehyd_C"/>
    <property type="match status" value="1"/>
</dbReference>
<dbReference type="GO" id="GO:0015948">
    <property type="term" value="P:methanogenesis"/>
    <property type="evidence" value="ECO:0007669"/>
    <property type="project" value="InterPro"/>
</dbReference>
<dbReference type="GO" id="GO:0018493">
    <property type="term" value="F:formylmethanofuran dehydrogenase activity"/>
    <property type="evidence" value="ECO:0007669"/>
    <property type="project" value="InterPro"/>
</dbReference>
<dbReference type="GO" id="GO:0046914">
    <property type="term" value="F:transition metal ion binding"/>
    <property type="evidence" value="ECO:0007669"/>
    <property type="project" value="InterPro"/>
</dbReference>
<dbReference type="Proteomes" id="UP000294200">
    <property type="component" value="Unassembled WGS sequence"/>
</dbReference>